<comment type="similarity">
    <text evidence="1">Belongs to the alkB family.</text>
</comment>
<dbReference type="GO" id="GO:0035516">
    <property type="term" value="F:broad specificity oxidative DNA demethylase activity"/>
    <property type="evidence" value="ECO:0007669"/>
    <property type="project" value="TreeGrafter"/>
</dbReference>
<dbReference type="GO" id="GO:0005737">
    <property type="term" value="C:cytoplasm"/>
    <property type="evidence" value="ECO:0007669"/>
    <property type="project" value="TreeGrafter"/>
</dbReference>
<evidence type="ECO:0000256" key="3">
    <source>
        <dbReference type="ARBA" id="ARBA00022964"/>
    </source>
</evidence>
<dbReference type="InterPro" id="IPR037151">
    <property type="entry name" value="AlkB-like_sf"/>
</dbReference>
<feature type="compositionally biased region" description="Polar residues" evidence="7">
    <location>
        <begin position="58"/>
        <end position="67"/>
    </location>
</feature>
<feature type="binding site" evidence="6">
    <location>
        <position position="357"/>
    </location>
    <ligand>
        <name>Fe cation</name>
        <dbReference type="ChEBI" id="CHEBI:24875"/>
        <note>catalytic</note>
    </ligand>
</feature>
<feature type="compositionally biased region" description="Basic residues" evidence="7">
    <location>
        <begin position="1"/>
        <end position="13"/>
    </location>
</feature>
<evidence type="ECO:0000256" key="2">
    <source>
        <dbReference type="ARBA" id="ARBA00022723"/>
    </source>
</evidence>
<gene>
    <name evidence="9" type="ORF">C5167_002373</name>
</gene>
<dbReference type="InterPro" id="IPR027450">
    <property type="entry name" value="AlkB-like"/>
</dbReference>
<dbReference type="Proteomes" id="UP000316621">
    <property type="component" value="Chromosome 9"/>
</dbReference>
<keyword evidence="2 6" id="KW-0479">Metal-binding</keyword>
<dbReference type="GO" id="GO:0008198">
    <property type="term" value="F:ferrous iron binding"/>
    <property type="evidence" value="ECO:0007669"/>
    <property type="project" value="TreeGrafter"/>
</dbReference>
<dbReference type="GO" id="GO:0035515">
    <property type="term" value="F:oxidative RNA demethylase activity"/>
    <property type="evidence" value="ECO:0007669"/>
    <property type="project" value="TreeGrafter"/>
</dbReference>
<proteinExistence type="inferred from homology"/>
<dbReference type="Pfam" id="PF13532">
    <property type="entry name" value="2OG-FeII_Oxy_2"/>
    <property type="match status" value="1"/>
</dbReference>
<dbReference type="PANTHER" id="PTHR16557">
    <property type="entry name" value="ALKYLATED DNA REPAIR PROTEIN ALKB-RELATED"/>
    <property type="match status" value="1"/>
</dbReference>
<keyword evidence="10" id="KW-1185">Reference proteome</keyword>
<protein>
    <recommendedName>
        <fullName evidence="8">Fe2OG dioxygenase domain-containing protein</fullName>
    </recommendedName>
</protein>
<dbReference type="SMR" id="A0A4Y7KXY3"/>
<dbReference type="STRING" id="3469.A0A4Y7KXY3"/>
<organism evidence="9 10">
    <name type="scientific">Papaver somniferum</name>
    <name type="common">Opium poppy</name>
    <dbReference type="NCBI Taxonomy" id="3469"/>
    <lineage>
        <taxon>Eukaryota</taxon>
        <taxon>Viridiplantae</taxon>
        <taxon>Streptophyta</taxon>
        <taxon>Embryophyta</taxon>
        <taxon>Tracheophyta</taxon>
        <taxon>Spermatophyta</taxon>
        <taxon>Magnoliopsida</taxon>
        <taxon>Ranunculales</taxon>
        <taxon>Papaveraceae</taxon>
        <taxon>Papaveroideae</taxon>
        <taxon>Papaver</taxon>
    </lineage>
</organism>
<dbReference type="InterPro" id="IPR004574">
    <property type="entry name" value="Alkb"/>
</dbReference>
<dbReference type="EMBL" id="CM010723">
    <property type="protein sequence ID" value="RZC78183.1"/>
    <property type="molecule type" value="Genomic_DNA"/>
</dbReference>
<dbReference type="PROSITE" id="PS51471">
    <property type="entry name" value="FE2OG_OXY"/>
    <property type="match status" value="1"/>
</dbReference>
<feature type="binding site" evidence="6">
    <location>
        <position position="417"/>
    </location>
    <ligand>
        <name>Fe cation</name>
        <dbReference type="ChEBI" id="CHEBI:24875"/>
        <note>catalytic</note>
    </ligand>
</feature>
<dbReference type="Gene3D" id="2.60.120.590">
    <property type="entry name" value="Alpha-ketoglutarate-dependent dioxygenase AlkB-like"/>
    <property type="match status" value="1"/>
</dbReference>
<dbReference type="AlphaFoldDB" id="A0A4Y7KXY3"/>
<dbReference type="InterPro" id="IPR005123">
    <property type="entry name" value="Oxoglu/Fe-dep_dioxygenase_dom"/>
</dbReference>
<evidence type="ECO:0000256" key="7">
    <source>
        <dbReference type="SAM" id="MobiDB-lite"/>
    </source>
</evidence>
<keyword evidence="4" id="KW-0560">Oxidoreductase</keyword>
<keyword evidence="3" id="KW-0223">Dioxygenase</keyword>
<evidence type="ECO:0000256" key="6">
    <source>
        <dbReference type="PIRSR" id="PIRSR604574-2"/>
    </source>
</evidence>
<keyword evidence="5 6" id="KW-0408">Iron</keyword>
<dbReference type="Gramene" id="RZC78183">
    <property type="protein sequence ID" value="RZC78183"/>
    <property type="gene ID" value="C5167_002373"/>
</dbReference>
<evidence type="ECO:0000256" key="1">
    <source>
        <dbReference type="ARBA" id="ARBA00007879"/>
    </source>
</evidence>
<feature type="domain" description="Fe2OG dioxygenase" evidence="8">
    <location>
        <begin position="339"/>
        <end position="449"/>
    </location>
</feature>
<accession>A0A4Y7KXY3</accession>
<evidence type="ECO:0000313" key="10">
    <source>
        <dbReference type="Proteomes" id="UP000316621"/>
    </source>
</evidence>
<comment type="cofactor">
    <cofactor evidence="6">
        <name>Fe(2+)</name>
        <dbReference type="ChEBI" id="CHEBI:29033"/>
    </cofactor>
    <text evidence="6">Binds 1 Fe(2+) ion per subunit.</text>
</comment>
<feature type="binding site" evidence="6">
    <location>
        <position position="359"/>
    </location>
    <ligand>
        <name>Fe cation</name>
        <dbReference type="ChEBI" id="CHEBI:24875"/>
        <note>catalytic</note>
    </ligand>
</feature>
<sequence>MNHPRQRGGKSNRGRPGGSPNTQWVPCNKKVDTSSTSRDNSSCTDGSPENVGRKVSEDSTGNEQLSNSERHQHIGELTANSVPEVHQDRFSMVDPSARKGQGSCSNSWVSVKGSAGNERPSSAQRHQSPKIPSSLLSGGSSLPIDVSPLSVRVSEADNLCNTGNHQNVPAKPENKLPGVKLDICKVKSAGTVILKPSVYAKNREIRKASLQKSSEILRPGMVLLKNHINHADQVQSLSFLAIQMKIIKVCRDLGLGAGGFYKPCFENGGKMNLQMMCLGMNWDPERKVYDYRRSVDDAIPPGIPDEFKQIVKRAVTESHALIKEKHKKCNPEDVIPSMQPDMCIINFYSKTGTLGLHQDKDETKESLDKGLPVVSISIGDSAEFLYGEHGDVEGANKVILESGDVLIFGGKSRHIFHGVKSILPDTAPKALVAEANLRPGRLNLTFRKY</sequence>
<feature type="region of interest" description="Disordered" evidence="7">
    <location>
        <begin position="1"/>
        <end position="71"/>
    </location>
</feature>
<dbReference type="SUPFAM" id="SSF51197">
    <property type="entry name" value="Clavaminate synthase-like"/>
    <property type="match status" value="1"/>
</dbReference>
<evidence type="ECO:0000256" key="4">
    <source>
        <dbReference type="ARBA" id="ARBA00023002"/>
    </source>
</evidence>
<reference evidence="9 10" key="1">
    <citation type="journal article" date="2018" name="Science">
        <title>The opium poppy genome and morphinan production.</title>
        <authorList>
            <person name="Guo L."/>
            <person name="Winzer T."/>
            <person name="Yang X."/>
            <person name="Li Y."/>
            <person name="Ning Z."/>
            <person name="He Z."/>
            <person name="Teodor R."/>
            <person name="Lu Y."/>
            <person name="Bowser T.A."/>
            <person name="Graham I.A."/>
            <person name="Ye K."/>
        </authorList>
    </citation>
    <scope>NUCLEOTIDE SEQUENCE [LARGE SCALE GENOMIC DNA]</scope>
    <source>
        <strain evidence="10">cv. HN1</strain>
        <tissue evidence="9">Leaves</tissue>
    </source>
</reference>
<evidence type="ECO:0000313" key="9">
    <source>
        <dbReference type="EMBL" id="RZC78183.1"/>
    </source>
</evidence>
<name>A0A4Y7KXY3_PAPSO</name>
<evidence type="ECO:0000256" key="5">
    <source>
        <dbReference type="ARBA" id="ARBA00023004"/>
    </source>
</evidence>
<evidence type="ECO:0000259" key="8">
    <source>
        <dbReference type="PROSITE" id="PS51471"/>
    </source>
</evidence>
<dbReference type="GO" id="GO:0035513">
    <property type="term" value="P:oxidative RNA demethylation"/>
    <property type="evidence" value="ECO:0007669"/>
    <property type="project" value="TreeGrafter"/>
</dbReference>
<dbReference type="PANTHER" id="PTHR16557:SF2">
    <property type="entry name" value="NUCLEIC ACID DIOXYGENASE ALKBH1"/>
    <property type="match status" value="1"/>
</dbReference>
<feature type="compositionally biased region" description="Polar residues" evidence="7">
    <location>
        <begin position="33"/>
        <end position="47"/>
    </location>
</feature>
<feature type="region of interest" description="Disordered" evidence="7">
    <location>
        <begin position="94"/>
        <end position="139"/>
    </location>
</feature>